<dbReference type="PROSITE" id="PS50005">
    <property type="entry name" value="TPR"/>
    <property type="match status" value="1"/>
</dbReference>
<evidence type="ECO:0000259" key="2">
    <source>
        <dbReference type="Pfam" id="PF00535"/>
    </source>
</evidence>
<accession>A0A830F3Z6</accession>
<gene>
    <name evidence="3" type="ORF">GCM10009037_22300</name>
</gene>
<dbReference type="InterPro" id="IPR029044">
    <property type="entry name" value="Nucleotide-diphossugar_trans"/>
</dbReference>
<dbReference type="RefSeq" id="WP_229871198.1">
    <property type="nucleotide sequence ID" value="NZ_BMPF01000003.1"/>
</dbReference>
<keyword evidence="1" id="KW-0802">TPR repeat</keyword>
<feature type="domain" description="Glycosyltransferase 2-like" evidence="2">
    <location>
        <begin position="39"/>
        <end position="91"/>
    </location>
</feature>
<dbReference type="SUPFAM" id="SSF53448">
    <property type="entry name" value="Nucleotide-diphospho-sugar transferases"/>
    <property type="match status" value="1"/>
</dbReference>
<dbReference type="Proteomes" id="UP000628840">
    <property type="component" value="Unassembled WGS sequence"/>
</dbReference>
<proteinExistence type="predicted"/>
<reference evidence="3 4" key="1">
    <citation type="journal article" date="2019" name="Int. J. Syst. Evol. Microbiol.">
        <title>The Global Catalogue of Microorganisms (GCM) 10K type strain sequencing project: providing services to taxonomists for standard genome sequencing and annotation.</title>
        <authorList>
            <consortium name="The Broad Institute Genomics Platform"/>
            <consortium name="The Broad Institute Genome Sequencing Center for Infectious Disease"/>
            <person name="Wu L."/>
            <person name="Ma J."/>
        </authorList>
    </citation>
    <scope>NUCLEOTIDE SEQUENCE [LARGE SCALE GENOMIC DNA]</scope>
    <source>
        <strain evidence="3 4">JCM 19585</strain>
    </source>
</reference>
<sequence>MSDYPPVSVVVPYSEEYTPAWMLEEATASVDSQSVETELVVVEGDEGPAAARNEGIERAAHRHVAFLDADDTWHAEKLERQLDAMADAGVGLCVEGDPRTMDDFVHDVFVGDLTTLMSSVLVDTARVTATFDRDLSRGEDLLYVLEAATEAGVCLRPDLTTHRDHAGSVTGRGIDAEAYLTQSKRFGYRVSERVPDAQPYLPTYYTQVYADVGRAHAAAGEAARAREYFLRALRITPHPYALLGFLRTYLPL</sequence>
<evidence type="ECO:0000313" key="4">
    <source>
        <dbReference type="Proteomes" id="UP000628840"/>
    </source>
</evidence>
<evidence type="ECO:0000313" key="3">
    <source>
        <dbReference type="EMBL" id="GGL38224.1"/>
    </source>
</evidence>
<name>A0A830F3Z6_9EURY</name>
<dbReference type="CDD" id="cd00761">
    <property type="entry name" value="Glyco_tranf_GTA_type"/>
    <property type="match status" value="1"/>
</dbReference>
<keyword evidence="4" id="KW-1185">Reference proteome</keyword>
<feature type="repeat" description="TPR" evidence="1">
    <location>
        <begin position="206"/>
        <end position="239"/>
    </location>
</feature>
<protein>
    <recommendedName>
        <fullName evidence="2">Glycosyltransferase 2-like domain-containing protein</fullName>
    </recommendedName>
</protein>
<dbReference type="Gene3D" id="3.90.550.10">
    <property type="entry name" value="Spore Coat Polysaccharide Biosynthesis Protein SpsA, Chain A"/>
    <property type="match status" value="1"/>
</dbReference>
<dbReference type="InterPro" id="IPR019734">
    <property type="entry name" value="TPR_rpt"/>
</dbReference>
<organism evidence="3 4">
    <name type="scientific">Halarchaeum grantii</name>
    <dbReference type="NCBI Taxonomy" id="1193105"/>
    <lineage>
        <taxon>Archaea</taxon>
        <taxon>Methanobacteriati</taxon>
        <taxon>Methanobacteriota</taxon>
        <taxon>Stenosarchaea group</taxon>
        <taxon>Halobacteria</taxon>
        <taxon>Halobacteriales</taxon>
        <taxon>Halobacteriaceae</taxon>
    </lineage>
</organism>
<dbReference type="AlphaFoldDB" id="A0A830F3Z6"/>
<evidence type="ECO:0000256" key="1">
    <source>
        <dbReference type="PROSITE-ProRule" id="PRU00339"/>
    </source>
</evidence>
<dbReference type="InterPro" id="IPR001173">
    <property type="entry name" value="Glyco_trans_2-like"/>
</dbReference>
<comment type="caution">
    <text evidence="3">The sequence shown here is derived from an EMBL/GenBank/DDBJ whole genome shotgun (WGS) entry which is preliminary data.</text>
</comment>
<dbReference type="Pfam" id="PF00535">
    <property type="entry name" value="Glycos_transf_2"/>
    <property type="match status" value="1"/>
</dbReference>
<dbReference type="EMBL" id="BMPF01000003">
    <property type="protein sequence ID" value="GGL38224.1"/>
    <property type="molecule type" value="Genomic_DNA"/>
</dbReference>